<evidence type="ECO:0000256" key="1">
    <source>
        <dbReference type="SAM" id="SignalP"/>
    </source>
</evidence>
<evidence type="ECO:0000313" key="2">
    <source>
        <dbReference type="EMBL" id="AEX50141.1"/>
    </source>
</evidence>
<reference evidence="3" key="2">
    <citation type="submission" date="2012-01" db="EMBL/GenBank/DDBJ databases">
        <title>Complete sequence of chromosome of Rahnella aquatilis CIP 78.65.</title>
        <authorList>
            <person name="Lucas S."/>
            <person name="Han J."/>
            <person name="Lapidus A."/>
            <person name="Cheng J.-F."/>
            <person name="Goodwin L."/>
            <person name="Pitluck S."/>
            <person name="Peters L."/>
            <person name="Ovchinnikova G."/>
            <person name="Held B."/>
            <person name="Detter J.C."/>
            <person name="Han C."/>
            <person name="Tapia R."/>
            <person name="Land M."/>
            <person name="Hauser L."/>
            <person name="Kyrpides N."/>
            <person name="Ivanova N."/>
            <person name="Pagani I."/>
            <person name="Sobecky P."/>
            <person name="Martinez R."/>
            <person name="Woyke T."/>
        </authorList>
    </citation>
    <scope>NUCLEOTIDE SEQUENCE [LARGE SCALE GENOMIC DNA]</scope>
    <source>
        <strain evidence="3">ATCC 33071 / DSM 4594 / JCM 1683 / NBRC 105701 / NCIMB 13365 / CIP 78.65</strain>
    </source>
</reference>
<name>H2IPL7_RAHAC</name>
<proteinExistence type="predicted"/>
<reference evidence="2 3" key="1">
    <citation type="journal article" date="2012" name="J. Bacteriol.">
        <title>Complete Genome Sequence of Rahnella aquatilis CIP 78.65.</title>
        <authorList>
            <person name="Martinez R.J."/>
            <person name="Bruce D."/>
            <person name="Detter C."/>
            <person name="Goodwin L.A."/>
            <person name="Han J."/>
            <person name="Han C.S."/>
            <person name="Held B."/>
            <person name="Land M.L."/>
            <person name="Mikhailova N."/>
            <person name="Nolan M."/>
            <person name="Pennacchio L."/>
            <person name="Pitluck S."/>
            <person name="Tapia R."/>
            <person name="Woyke T."/>
            <person name="Sobecky P.A."/>
        </authorList>
    </citation>
    <scope>NUCLEOTIDE SEQUENCE [LARGE SCALE GENOMIC DNA]</scope>
    <source>
        <strain evidence="3">ATCC 33071 / DSM 4594 / JCM 1683 / NBRC 105701 / NCIMB 13365 / CIP 78.65</strain>
    </source>
</reference>
<evidence type="ECO:0000313" key="3">
    <source>
        <dbReference type="Proteomes" id="UP000009010"/>
    </source>
</evidence>
<sequence>MKRKIIAGLLLAGLTGNAYSTPLQEDSESILLTLGDTNSARVTTCEEFIALRRSGETVAGYPDMPDRFMTAARDSLIDCYLTHYALDHRLTEITPAPKTPTLKDVVDHFPATAAIAISDEEVAKVKTQYQGKTISQKDDDLKPDGDNRLVSAKNAEGYRISGMRVFKDKAGNLTQFITLGSFVTEGSWGTTTTYRIIAQDKPVWEIEEITENSPL</sequence>
<feature type="chain" id="PRO_5003562626" evidence="1">
    <location>
        <begin position="21"/>
        <end position="215"/>
    </location>
</feature>
<keyword evidence="1" id="KW-0732">Signal</keyword>
<dbReference type="KEGG" id="raq:Rahaq2_0191"/>
<dbReference type="HOGENOM" id="CLU_1298421_0_0_6"/>
<dbReference type="RefSeq" id="WP_014333455.1">
    <property type="nucleotide sequence ID" value="NC_016818.1"/>
</dbReference>
<dbReference type="OrthoDB" id="6506232at2"/>
<organism evidence="2 3">
    <name type="scientific">Rahnella aquatilis (strain ATCC 33071 / DSM 4594 / JCM 1683 / NBRC 105701 / NCIMB 13365 / CIP 78.65)</name>
    <dbReference type="NCBI Taxonomy" id="745277"/>
    <lineage>
        <taxon>Bacteria</taxon>
        <taxon>Pseudomonadati</taxon>
        <taxon>Pseudomonadota</taxon>
        <taxon>Gammaproteobacteria</taxon>
        <taxon>Enterobacterales</taxon>
        <taxon>Yersiniaceae</taxon>
        <taxon>Rahnella</taxon>
    </lineage>
</organism>
<dbReference type="PATRIC" id="fig|745277.3.peg.184"/>
<dbReference type="eggNOG" id="ENOG5032S8T">
    <property type="taxonomic scope" value="Bacteria"/>
</dbReference>
<dbReference type="Proteomes" id="UP000009010">
    <property type="component" value="Chromosome"/>
</dbReference>
<accession>H2IPL7</accession>
<feature type="signal peptide" evidence="1">
    <location>
        <begin position="1"/>
        <end position="20"/>
    </location>
</feature>
<gene>
    <name evidence="2" type="ordered locus">Rahaq2_0191</name>
</gene>
<dbReference type="EMBL" id="CP003244">
    <property type="protein sequence ID" value="AEX50141.1"/>
    <property type="molecule type" value="Genomic_DNA"/>
</dbReference>
<keyword evidence="3" id="KW-1185">Reference proteome</keyword>
<dbReference type="AlphaFoldDB" id="H2IPL7"/>
<protein>
    <submittedName>
        <fullName evidence="2">Uncharacterized protein</fullName>
    </submittedName>
</protein>